<reference evidence="1 2" key="1">
    <citation type="submission" date="2014-07" db="EMBL/GenBank/DDBJ databases">
        <authorList>
            <person name="McCorrison J."/>
            <person name="Sanka R."/>
            <person name="Torralba M."/>
            <person name="Gillis M."/>
            <person name="Haft D.H."/>
            <person name="Methe B."/>
            <person name="Sutton G."/>
            <person name="Nelson K.E."/>
        </authorList>
    </citation>
    <scope>NUCLEOTIDE SEQUENCE [LARGE SCALE GENOMIC DNA]</scope>
    <source>
        <strain evidence="1 2">DNF00666</strain>
    </source>
</reference>
<evidence type="ECO:0000313" key="1">
    <source>
        <dbReference type="EMBL" id="KGF50813.1"/>
    </source>
</evidence>
<organism evidence="1 2">
    <name type="scientific">Prevotella melaninogenica DNF00666</name>
    <dbReference type="NCBI Taxonomy" id="1401073"/>
    <lineage>
        <taxon>Bacteria</taxon>
        <taxon>Pseudomonadati</taxon>
        <taxon>Bacteroidota</taxon>
        <taxon>Bacteroidia</taxon>
        <taxon>Bacteroidales</taxon>
        <taxon>Prevotellaceae</taxon>
        <taxon>Prevotella</taxon>
    </lineage>
</organism>
<gene>
    <name evidence="1" type="ORF">HMPREF0661_04510</name>
</gene>
<accession>A0A096AUT2</accession>
<comment type="caution">
    <text evidence="1">The sequence shown here is derived from an EMBL/GenBank/DDBJ whole genome shotgun (WGS) entry which is preliminary data.</text>
</comment>
<dbReference type="AlphaFoldDB" id="A0A096AUT2"/>
<protein>
    <recommendedName>
        <fullName evidence="3">Lipoprotein</fullName>
    </recommendedName>
</protein>
<dbReference type="Proteomes" id="UP000029578">
    <property type="component" value="Unassembled WGS sequence"/>
</dbReference>
<evidence type="ECO:0008006" key="3">
    <source>
        <dbReference type="Google" id="ProtNLM"/>
    </source>
</evidence>
<proteinExistence type="predicted"/>
<dbReference type="PROSITE" id="PS51257">
    <property type="entry name" value="PROKAR_LIPOPROTEIN"/>
    <property type="match status" value="1"/>
</dbReference>
<dbReference type="RefSeq" id="WP_036863605.1">
    <property type="nucleotide sequence ID" value="NZ_JRNS01000249.1"/>
</dbReference>
<sequence>MNCKRQKVYKGTKIGCILTFVLFLVACKPYADYKEGGHWKQLKENERIGFYWRHNDKIYAALGDSAVLIKYVKPMEDVDIATFYVNKETTNGMENYAKDKKNVYYPLYVICVDADTYGYEYATEPIVKGASPSSFRYVGDGKGTDGYAMYRYGRRVDK</sequence>
<name>A0A096AUT2_9BACT</name>
<evidence type="ECO:0000313" key="2">
    <source>
        <dbReference type="Proteomes" id="UP000029578"/>
    </source>
</evidence>
<dbReference type="EMBL" id="JRNS01000249">
    <property type="protein sequence ID" value="KGF50813.1"/>
    <property type="molecule type" value="Genomic_DNA"/>
</dbReference>